<evidence type="ECO:0000313" key="4">
    <source>
        <dbReference type="EMBL" id="CAD5117220.1"/>
    </source>
</evidence>
<protein>
    <submittedName>
        <fullName evidence="4">DgyrCDS6015</fullName>
    </submittedName>
</protein>
<dbReference type="InterPro" id="IPR001148">
    <property type="entry name" value="CA_dom"/>
</dbReference>
<dbReference type="InterPro" id="IPR036398">
    <property type="entry name" value="CA_dom_sf"/>
</dbReference>
<comment type="caution">
    <text evidence="4">The sequence shown here is derived from an EMBL/GenBank/DDBJ whole genome shotgun (WGS) entry which is preliminary data.</text>
</comment>
<dbReference type="PROSITE" id="PS51144">
    <property type="entry name" value="ALPHA_CA_2"/>
    <property type="match status" value="1"/>
</dbReference>
<feature type="domain" description="Alpha-carbonic anhydrase" evidence="3">
    <location>
        <begin position="28"/>
        <end position="270"/>
    </location>
</feature>
<dbReference type="AlphaFoldDB" id="A0A7I8VNC3"/>
<dbReference type="EMBL" id="CAJFCJ010000007">
    <property type="protein sequence ID" value="CAD5117220.1"/>
    <property type="molecule type" value="Genomic_DNA"/>
</dbReference>
<keyword evidence="5" id="KW-1185">Reference proteome</keyword>
<feature type="chain" id="PRO_5029590976" evidence="2">
    <location>
        <begin position="24"/>
        <end position="270"/>
    </location>
</feature>
<gene>
    <name evidence="4" type="ORF">DGYR_LOCUS5771</name>
</gene>
<sequence>MECNIIYILTILLTFLERDIVEASSWSEWWQYTGVSGFEFWGVINPEWILCQRGKRQSPINVDPSLLLYDPSLKHIRVSKRSASAELENVGQFVRLVLEPGTDKLINITKGPLSYRYTVHEVDFHFGTENDLGSEHMIAGISFPFEIQIVAYNSEIYGNITQARYSPNGIAIIAIFAQITKDAKDKNEQLEIISQFLPDVQFREQKSKIRQVSIHKLMPDTNHYVTYDGSFTYPGCEETVTWIIMNRPLHITVQQVCIFFTYPNTLISVT</sequence>
<evidence type="ECO:0000256" key="2">
    <source>
        <dbReference type="SAM" id="SignalP"/>
    </source>
</evidence>
<dbReference type="Pfam" id="PF00194">
    <property type="entry name" value="Carb_anhydrase"/>
    <property type="match status" value="1"/>
</dbReference>
<comment type="similarity">
    <text evidence="1">Belongs to the alpha-carbonic anhydrase family.</text>
</comment>
<reference evidence="4 5" key="1">
    <citation type="submission" date="2020-08" db="EMBL/GenBank/DDBJ databases">
        <authorList>
            <person name="Hejnol A."/>
        </authorList>
    </citation>
    <scope>NUCLEOTIDE SEQUENCE [LARGE SCALE GENOMIC DNA]</scope>
</reference>
<proteinExistence type="inferred from homology"/>
<dbReference type="Gene3D" id="3.10.200.10">
    <property type="entry name" value="Alpha carbonic anhydrase"/>
    <property type="match status" value="1"/>
</dbReference>
<dbReference type="GO" id="GO:0004089">
    <property type="term" value="F:carbonate dehydratase activity"/>
    <property type="evidence" value="ECO:0007669"/>
    <property type="project" value="InterPro"/>
</dbReference>
<dbReference type="GO" id="GO:0006730">
    <property type="term" value="P:one-carbon metabolic process"/>
    <property type="evidence" value="ECO:0007669"/>
    <property type="project" value="TreeGrafter"/>
</dbReference>
<evidence type="ECO:0000256" key="1">
    <source>
        <dbReference type="ARBA" id="ARBA00010718"/>
    </source>
</evidence>
<dbReference type="OrthoDB" id="5978072at2759"/>
<evidence type="ECO:0000259" key="3">
    <source>
        <dbReference type="PROSITE" id="PS51144"/>
    </source>
</evidence>
<dbReference type="PANTHER" id="PTHR18952">
    <property type="entry name" value="CARBONIC ANHYDRASE"/>
    <property type="match status" value="1"/>
</dbReference>
<dbReference type="SUPFAM" id="SSF51069">
    <property type="entry name" value="Carbonic anhydrase"/>
    <property type="match status" value="1"/>
</dbReference>
<keyword evidence="2" id="KW-0732">Signal</keyword>
<feature type="signal peptide" evidence="2">
    <location>
        <begin position="1"/>
        <end position="23"/>
    </location>
</feature>
<dbReference type="SMART" id="SM01057">
    <property type="entry name" value="Carb_anhydrase"/>
    <property type="match status" value="1"/>
</dbReference>
<dbReference type="InterPro" id="IPR023561">
    <property type="entry name" value="Carbonic_anhydrase_a-class"/>
</dbReference>
<dbReference type="PANTHER" id="PTHR18952:SF208">
    <property type="entry name" value="CARBONIC ANHYDRASE XA-RELATED"/>
    <property type="match status" value="1"/>
</dbReference>
<dbReference type="GO" id="GO:0008270">
    <property type="term" value="F:zinc ion binding"/>
    <property type="evidence" value="ECO:0007669"/>
    <property type="project" value="InterPro"/>
</dbReference>
<dbReference type="Proteomes" id="UP000549394">
    <property type="component" value="Unassembled WGS sequence"/>
</dbReference>
<evidence type="ECO:0000313" key="5">
    <source>
        <dbReference type="Proteomes" id="UP000549394"/>
    </source>
</evidence>
<name>A0A7I8VNC3_9ANNE</name>
<organism evidence="4 5">
    <name type="scientific">Dimorphilus gyrociliatus</name>
    <dbReference type="NCBI Taxonomy" id="2664684"/>
    <lineage>
        <taxon>Eukaryota</taxon>
        <taxon>Metazoa</taxon>
        <taxon>Spiralia</taxon>
        <taxon>Lophotrochozoa</taxon>
        <taxon>Annelida</taxon>
        <taxon>Polychaeta</taxon>
        <taxon>Polychaeta incertae sedis</taxon>
        <taxon>Dinophilidae</taxon>
        <taxon>Dimorphilus</taxon>
    </lineage>
</organism>
<accession>A0A7I8VNC3</accession>